<dbReference type="RefSeq" id="WP_377945615.1">
    <property type="nucleotide sequence ID" value="NZ_JBHUCX010000099.1"/>
</dbReference>
<dbReference type="PANTHER" id="PTHR30337:SF7">
    <property type="entry name" value="PHOSPHOESTERASE"/>
    <property type="match status" value="1"/>
</dbReference>
<accession>A0ABW4JMP1</accession>
<dbReference type="InterPro" id="IPR050535">
    <property type="entry name" value="DNA_Repair-Maintenance_Comp"/>
</dbReference>
<dbReference type="EMBL" id="JBHUCX010000099">
    <property type="protein sequence ID" value="MFD1677702.1"/>
    <property type="molecule type" value="Genomic_DNA"/>
</dbReference>
<organism evidence="3 4">
    <name type="scientific">Alicyclobacillus fodiniaquatilis</name>
    <dbReference type="NCBI Taxonomy" id="1661150"/>
    <lineage>
        <taxon>Bacteria</taxon>
        <taxon>Bacillati</taxon>
        <taxon>Bacillota</taxon>
        <taxon>Bacilli</taxon>
        <taxon>Bacillales</taxon>
        <taxon>Alicyclobacillaceae</taxon>
        <taxon>Alicyclobacillus</taxon>
    </lineage>
</organism>
<evidence type="ECO:0000313" key="3">
    <source>
        <dbReference type="EMBL" id="MFD1677702.1"/>
    </source>
</evidence>
<evidence type="ECO:0000256" key="1">
    <source>
        <dbReference type="ARBA" id="ARBA00022801"/>
    </source>
</evidence>
<evidence type="ECO:0000313" key="4">
    <source>
        <dbReference type="Proteomes" id="UP001597079"/>
    </source>
</evidence>
<dbReference type="Gene3D" id="3.60.21.10">
    <property type="match status" value="1"/>
</dbReference>
<sequence length="419" mass="46058">MSRIRFLHTADLHLGASFTRLYEKVPDSWTAILQRAADEVLARIVDVALEQHVDVVTIAGDLFDAPDPPVSAQYEALRQFKRLAKADVMVVLTHGNHDASMRAPLFAWPENVHVLAAPDNTTDVQDICLQIHSLNVQFSGFSYVSSELYGAQVAQFHRMPTIDVAVALYHGQVGPSSGRHAAYAAASVRQLAEQSSFDVWALGHLHGYAELHPQHPLILYPGAPQGRDSSETGAHGVALIDVEATKPCVATFVPTAGVEWTKISIDVSDSQGLEDVWQSIRAYYRGIVPSTPQVIHLHLHGYTPLHALYANPETGTVLQAAADDEGWPLWIHRYTTACQAELDWHVWEQSDGYVGALLRLLEQMDANAEDFIAEILTELDSPEAELVMQTLASGAEQKADVIMQTRQILLSAMNAEQPV</sequence>
<dbReference type="Proteomes" id="UP001597079">
    <property type="component" value="Unassembled WGS sequence"/>
</dbReference>
<evidence type="ECO:0000259" key="2">
    <source>
        <dbReference type="Pfam" id="PF00149"/>
    </source>
</evidence>
<protein>
    <submittedName>
        <fullName evidence="3">Metallophosphoesterase</fullName>
    </submittedName>
</protein>
<proteinExistence type="predicted"/>
<reference evidence="4" key="1">
    <citation type="journal article" date="2019" name="Int. J. Syst. Evol. Microbiol.">
        <title>The Global Catalogue of Microorganisms (GCM) 10K type strain sequencing project: providing services to taxonomists for standard genome sequencing and annotation.</title>
        <authorList>
            <consortium name="The Broad Institute Genomics Platform"/>
            <consortium name="The Broad Institute Genome Sequencing Center for Infectious Disease"/>
            <person name="Wu L."/>
            <person name="Ma J."/>
        </authorList>
    </citation>
    <scope>NUCLEOTIDE SEQUENCE [LARGE SCALE GENOMIC DNA]</scope>
    <source>
        <strain evidence="4">CGMCC 1.12286</strain>
    </source>
</reference>
<dbReference type="Pfam" id="PF00149">
    <property type="entry name" value="Metallophos"/>
    <property type="match status" value="1"/>
</dbReference>
<dbReference type="SUPFAM" id="SSF56300">
    <property type="entry name" value="Metallo-dependent phosphatases"/>
    <property type="match status" value="1"/>
</dbReference>
<name>A0ABW4JMP1_9BACL</name>
<feature type="domain" description="Calcineurin-like phosphoesterase" evidence="2">
    <location>
        <begin position="4"/>
        <end position="208"/>
    </location>
</feature>
<gene>
    <name evidence="3" type="ORF">ACFSB2_23860</name>
</gene>
<dbReference type="InterPro" id="IPR004843">
    <property type="entry name" value="Calcineurin-like_PHP"/>
</dbReference>
<dbReference type="PANTHER" id="PTHR30337">
    <property type="entry name" value="COMPONENT OF ATP-DEPENDENT DSDNA EXONUCLEASE"/>
    <property type="match status" value="1"/>
</dbReference>
<keyword evidence="1" id="KW-0378">Hydrolase</keyword>
<comment type="caution">
    <text evidence="3">The sequence shown here is derived from an EMBL/GenBank/DDBJ whole genome shotgun (WGS) entry which is preliminary data.</text>
</comment>
<dbReference type="InterPro" id="IPR041796">
    <property type="entry name" value="Mre11_N"/>
</dbReference>
<keyword evidence="4" id="KW-1185">Reference proteome</keyword>
<dbReference type="InterPro" id="IPR029052">
    <property type="entry name" value="Metallo-depent_PP-like"/>
</dbReference>
<dbReference type="CDD" id="cd00840">
    <property type="entry name" value="MPP_Mre11_N"/>
    <property type="match status" value="1"/>
</dbReference>